<dbReference type="PANTHER" id="PTHR47657">
    <property type="entry name" value="STEROL REGULATORY ELEMENT-BINDING PROTEIN ECM22"/>
    <property type="match status" value="1"/>
</dbReference>
<dbReference type="EMBL" id="VIGI01000011">
    <property type="protein sequence ID" value="KAB8293898.1"/>
    <property type="molecule type" value="Genomic_DNA"/>
</dbReference>
<dbReference type="Proteomes" id="UP000326757">
    <property type="component" value="Unassembled WGS sequence"/>
</dbReference>
<sequence length="450" mass="51529">MASLNPKEATRRPHKKSRYGCKSCKTRRLKCDESKPTCANCMRNGISCEYLFLPSNRLTSSAFLANKLPLPPKAIITRLNTHFSRSIDVPRNPLSFSFPTSTSSAPDANKLLEFRLFQHFVDITDVSQPFSVCNVSLWSIQLACRHRSVMDALLGVSAFHLRSSFSSSSSPFPSSTLPESKLEREVIRASHHYMGRAIATHRKLVMEEGITEKTGDAVLASCLFITYHTTGSQKFLGYPHPATIPSHTNRDREKCRAPLHWFIPMKTLKDMINLASLYIQDKAMRIYLQHEEACFRVILQDETSPEPGNDHPTVFNFLFDDLSADAQDYKTYALCTKYLNILGGGTIAKYILKFPALVPSRFVELMKEKDMRAMGIVGYFLMLVRRVDREKKLWWMKGAVENDWAGMKDAFLQDGIWRNRMEWARREIENGEVMDFAVGEQLSRRRNLKY</sequence>
<keyword evidence="4" id="KW-1185">Reference proteome</keyword>
<dbReference type="PROSITE" id="PS00463">
    <property type="entry name" value="ZN2_CY6_FUNGAL_1"/>
    <property type="match status" value="1"/>
</dbReference>
<comment type="caution">
    <text evidence="3">The sequence shown here is derived from an EMBL/GenBank/DDBJ whole genome shotgun (WGS) entry which is preliminary data.</text>
</comment>
<dbReference type="OrthoDB" id="416217at2759"/>
<dbReference type="SMART" id="SM00066">
    <property type="entry name" value="GAL4"/>
    <property type="match status" value="1"/>
</dbReference>
<dbReference type="GO" id="GO:0008270">
    <property type="term" value="F:zinc ion binding"/>
    <property type="evidence" value="ECO:0007669"/>
    <property type="project" value="InterPro"/>
</dbReference>
<dbReference type="CDD" id="cd00067">
    <property type="entry name" value="GAL4"/>
    <property type="match status" value="1"/>
</dbReference>
<organism evidence="3 4">
    <name type="scientific">Monilinia laxa</name>
    <name type="common">Brown rot fungus</name>
    <name type="synonym">Sclerotinia laxa</name>
    <dbReference type="NCBI Taxonomy" id="61186"/>
    <lineage>
        <taxon>Eukaryota</taxon>
        <taxon>Fungi</taxon>
        <taxon>Dikarya</taxon>
        <taxon>Ascomycota</taxon>
        <taxon>Pezizomycotina</taxon>
        <taxon>Leotiomycetes</taxon>
        <taxon>Helotiales</taxon>
        <taxon>Sclerotiniaceae</taxon>
        <taxon>Monilinia</taxon>
    </lineage>
</organism>
<dbReference type="InterPro" id="IPR052400">
    <property type="entry name" value="Zn2-C6_fungal_TF"/>
</dbReference>
<evidence type="ECO:0000313" key="4">
    <source>
        <dbReference type="Proteomes" id="UP000326757"/>
    </source>
</evidence>
<accession>A0A5N6JXN6</accession>
<evidence type="ECO:0000256" key="1">
    <source>
        <dbReference type="ARBA" id="ARBA00023242"/>
    </source>
</evidence>
<evidence type="ECO:0000259" key="2">
    <source>
        <dbReference type="PROSITE" id="PS50048"/>
    </source>
</evidence>
<proteinExistence type="predicted"/>
<dbReference type="InterPro" id="IPR001138">
    <property type="entry name" value="Zn2Cys6_DnaBD"/>
</dbReference>
<dbReference type="PANTHER" id="PTHR47657:SF14">
    <property type="entry name" value="ZN(2)-C6 FUNGAL-TYPE DOMAIN-CONTAINING PROTEIN"/>
    <property type="match status" value="1"/>
</dbReference>
<dbReference type="AlphaFoldDB" id="A0A5N6JXN6"/>
<dbReference type="PRINTS" id="PR00755">
    <property type="entry name" value="AFLATOXINBRP"/>
</dbReference>
<gene>
    <name evidence="3" type="ORF">EYC80_009374</name>
</gene>
<dbReference type="Gene3D" id="4.10.240.10">
    <property type="entry name" value="Zn(2)-C6 fungal-type DNA-binding domain"/>
    <property type="match status" value="1"/>
</dbReference>
<dbReference type="Pfam" id="PF00172">
    <property type="entry name" value="Zn_clus"/>
    <property type="match status" value="1"/>
</dbReference>
<keyword evidence="1" id="KW-0539">Nucleus</keyword>
<dbReference type="InterPro" id="IPR036864">
    <property type="entry name" value="Zn2-C6_fun-type_DNA-bd_sf"/>
</dbReference>
<dbReference type="GO" id="GO:0000981">
    <property type="term" value="F:DNA-binding transcription factor activity, RNA polymerase II-specific"/>
    <property type="evidence" value="ECO:0007669"/>
    <property type="project" value="InterPro"/>
</dbReference>
<feature type="domain" description="Zn(2)-C6 fungal-type" evidence="2">
    <location>
        <begin position="20"/>
        <end position="50"/>
    </location>
</feature>
<name>A0A5N6JXN6_MONLA</name>
<dbReference type="PROSITE" id="PS50048">
    <property type="entry name" value="ZN2_CY6_FUNGAL_2"/>
    <property type="match status" value="1"/>
</dbReference>
<protein>
    <recommendedName>
        <fullName evidence="2">Zn(2)-C6 fungal-type domain-containing protein</fullName>
    </recommendedName>
</protein>
<evidence type="ECO:0000313" key="3">
    <source>
        <dbReference type="EMBL" id="KAB8293898.1"/>
    </source>
</evidence>
<dbReference type="SUPFAM" id="SSF57701">
    <property type="entry name" value="Zn2/Cys6 DNA-binding domain"/>
    <property type="match status" value="1"/>
</dbReference>
<reference evidence="3 4" key="1">
    <citation type="submission" date="2019-06" db="EMBL/GenBank/DDBJ databases">
        <title>Genome Sequence of the Brown Rot Fungal Pathogen Monilinia laxa.</title>
        <authorList>
            <person name="De Miccolis Angelini R.M."/>
            <person name="Landi L."/>
            <person name="Abate D."/>
            <person name="Pollastro S."/>
            <person name="Romanazzi G."/>
            <person name="Faretra F."/>
        </authorList>
    </citation>
    <scope>NUCLEOTIDE SEQUENCE [LARGE SCALE GENOMIC DNA]</scope>
    <source>
        <strain evidence="3 4">Mlax316</strain>
    </source>
</reference>